<dbReference type="AlphaFoldDB" id="A0A514C8Q6"/>
<evidence type="ECO:0000256" key="3">
    <source>
        <dbReference type="ARBA" id="ARBA00022729"/>
    </source>
</evidence>
<reference evidence="9" key="1">
    <citation type="submission" date="2019-04" db="EMBL/GenBank/DDBJ databases">
        <authorList>
            <person name="Hu G."/>
            <person name="Luo X."/>
        </authorList>
    </citation>
    <scope>NUCLEOTIDE SEQUENCE</scope>
    <source>
        <strain evidence="9">MM1L5</strain>
        <plasmid evidence="9">pMM1L5</plasmid>
    </source>
</reference>
<keyword evidence="3 8" id="KW-0732">Signal</keyword>
<dbReference type="GO" id="GO:0019835">
    <property type="term" value="P:cytolysis"/>
    <property type="evidence" value="ECO:0007669"/>
    <property type="project" value="UniProtKB-UniRule"/>
</dbReference>
<sequence length="74" mass="8100">MKANTRYSRMSGGYSFTTTQGVCEMKKQKTGYLLLCLILVVLLAACQASYVREVSGGNVNTNSPILFSNQTTIK</sequence>
<keyword evidence="5 8" id="KW-0564">Palmitate</keyword>
<keyword evidence="9" id="KW-0614">Plasmid</keyword>
<evidence type="ECO:0000256" key="1">
    <source>
        <dbReference type="ARBA" id="ARBA00004040"/>
    </source>
</evidence>
<protein>
    <recommendedName>
        <fullName evidence="8">Lysis protein for colicin</fullName>
    </recommendedName>
</protein>
<evidence type="ECO:0000256" key="5">
    <source>
        <dbReference type="ARBA" id="ARBA00023139"/>
    </source>
</evidence>
<keyword evidence="4 8" id="KW-0472">Membrane</keyword>
<evidence type="ECO:0000256" key="2">
    <source>
        <dbReference type="ARBA" id="ARBA00004459"/>
    </source>
</evidence>
<dbReference type="EMBL" id="MK851048">
    <property type="protein sequence ID" value="QDH76049.1"/>
    <property type="molecule type" value="Genomic_DNA"/>
</dbReference>
<dbReference type="GO" id="GO:0009279">
    <property type="term" value="C:cell outer membrane"/>
    <property type="evidence" value="ECO:0007669"/>
    <property type="project" value="UniProtKB-SubCell"/>
</dbReference>
<evidence type="ECO:0000256" key="7">
    <source>
        <dbReference type="ARBA" id="ARBA00023288"/>
    </source>
</evidence>
<keyword evidence="7 8" id="KW-0449">Lipoprotein</keyword>
<dbReference type="Pfam" id="PF02402">
    <property type="entry name" value="Lysis_col"/>
    <property type="match status" value="1"/>
</dbReference>
<comment type="function">
    <text evidence="1 8">Lysis proteins are required for both colicin release and partial cell lysis.</text>
</comment>
<organism evidence="9">
    <name type="scientific">Morganella morganii</name>
    <name type="common">Proteus morganii</name>
    <dbReference type="NCBI Taxonomy" id="582"/>
    <lineage>
        <taxon>Bacteria</taxon>
        <taxon>Pseudomonadati</taxon>
        <taxon>Pseudomonadota</taxon>
        <taxon>Gammaproteobacteria</taxon>
        <taxon>Enterobacterales</taxon>
        <taxon>Morganellaceae</taxon>
        <taxon>Morganella</taxon>
    </lineage>
</organism>
<evidence type="ECO:0000256" key="4">
    <source>
        <dbReference type="ARBA" id="ARBA00023136"/>
    </source>
</evidence>
<evidence type="ECO:0000256" key="6">
    <source>
        <dbReference type="ARBA" id="ARBA00023237"/>
    </source>
</evidence>
<geneLocation type="plasmid" evidence="9">
    <name>pMM1L5</name>
</geneLocation>
<evidence type="ECO:0000313" key="9">
    <source>
        <dbReference type="EMBL" id="QDH76049.1"/>
    </source>
</evidence>
<dbReference type="PRINTS" id="PR01297">
    <property type="entry name" value="LYSISCOLICIN"/>
</dbReference>
<proteinExistence type="predicted"/>
<dbReference type="InterPro" id="IPR003059">
    <property type="entry name" value="Lysis_col"/>
</dbReference>
<keyword evidence="6 8" id="KW-0998">Cell outer membrane</keyword>
<accession>A0A514C8Q6</accession>
<name>A0A514C8Q6_MORMO</name>
<comment type="subcellular location">
    <subcellularLocation>
        <location evidence="2 8">Cell outer membrane</location>
        <topology evidence="2 8">Lipid-anchor</topology>
    </subcellularLocation>
</comment>
<evidence type="ECO:0000256" key="8">
    <source>
        <dbReference type="RuleBase" id="RU368108"/>
    </source>
</evidence>